<organism evidence="6 7">
    <name type="scientific">Stratiformator vulcanicus</name>
    <dbReference type="NCBI Taxonomy" id="2527980"/>
    <lineage>
        <taxon>Bacteria</taxon>
        <taxon>Pseudomonadati</taxon>
        <taxon>Planctomycetota</taxon>
        <taxon>Planctomycetia</taxon>
        <taxon>Planctomycetales</taxon>
        <taxon>Planctomycetaceae</taxon>
        <taxon>Stratiformator</taxon>
    </lineage>
</organism>
<dbReference type="SMART" id="SM00640">
    <property type="entry name" value="Glyco_32"/>
    <property type="match status" value="1"/>
</dbReference>
<dbReference type="InterPro" id="IPR013148">
    <property type="entry name" value="Glyco_hydro_32_N"/>
</dbReference>
<evidence type="ECO:0000256" key="4">
    <source>
        <dbReference type="ARBA" id="ARBA00023295"/>
    </source>
</evidence>
<dbReference type="KEGG" id="svp:Pan189_32120"/>
<dbReference type="PANTHER" id="PTHR43101">
    <property type="entry name" value="BETA-FRUCTOSIDASE"/>
    <property type="match status" value="1"/>
</dbReference>
<comment type="similarity">
    <text evidence="1">Belongs to the glycosyl hydrolase 32 family.</text>
</comment>
<dbReference type="PANTHER" id="PTHR43101:SF1">
    <property type="entry name" value="BETA-FRUCTOSIDASE"/>
    <property type="match status" value="1"/>
</dbReference>
<feature type="domain" description="Glycosyl hydrolase family 32 N-terminal" evidence="5">
    <location>
        <begin position="50"/>
        <end position="149"/>
    </location>
</feature>
<evidence type="ECO:0000313" key="7">
    <source>
        <dbReference type="Proteomes" id="UP000317318"/>
    </source>
</evidence>
<evidence type="ECO:0000313" key="6">
    <source>
        <dbReference type="EMBL" id="QDT38813.1"/>
    </source>
</evidence>
<dbReference type="EC" id="3.2.1.26" evidence="2"/>
<dbReference type="AlphaFoldDB" id="A0A517R4R5"/>
<keyword evidence="3" id="KW-0378">Hydrolase</keyword>
<reference evidence="6 7" key="1">
    <citation type="submission" date="2019-02" db="EMBL/GenBank/DDBJ databases">
        <title>Deep-cultivation of Planctomycetes and their phenomic and genomic characterization uncovers novel biology.</title>
        <authorList>
            <person name="Wiegand S."/>
            <person name="Jogler M."/>
            <person name="Boedeker C."/>
            <person name="Pinto D."/>
            <person name="Vollmers J."/>
            <person name="Rivas-Marin E."/>
            <person name="Kohn T."/>
            <person name="Peeters S.H."/>
            <person name="Heuer A."/>
            <person name="Rast P."/>
            <person name="Oberbeckmann S."/>
            <person name="Bunk B."/>
            <person name="Jeske O."/>
            <person name="Meyerdierks A."/>
            <person name="Storesund J.E."/>
            <person name="Kallscheuer N."/>
            <person name="Luecker S."/>
            <person name="Lage O.M."/>
            <person name="Pohl T."/>
            <person name="Merkel B.J."/>
            <person name="Hornburger P."/>
            <person name="Mueller R.-W."/>
            <person name="Bruemmer F."/>
            <person name="Labrenz M."/>
            <person name="Spormann A.M."/>
            <person name="Op den Camp H."/>
            <person name="Overmann J."/>
            <person name="Amann R."/>
            <person name="Jetten M.S.M."/>
            <person name="Mascher T."/>
            <person name="Medema M.H."/>
            <person name="Devos D.P."/>
            <person name="Kaster A.-K."/>
            <person name="Ovreas L."/>
            <person name="Rohde M."/>
            <person name="Galperin M.Y."/>
            <person name="Jogler C."/>
        </authorList>
    </citation>
    <scope>NUCLEOTIDE SEQUENCE [LARGE SCALE GENOMIC DNA]</scope>
    <source>
        <strain evidence="6 7">Pan189</strain>
    </source>
</reference>
<proteinExistence type="inferred from homology"/>
<dbReference type="InterPro" id="IPR001362">
    <property type="entry name" value="Glyco_hydro_32"/>
</dbReference>
<dbReference type="SUPFAM" id="SSF75005">
    <property type="entry name" value="Arabinanase/levansucrase/invertase"/>
    <property type="match status" value="1"/>
</dbReference>
<name>A0A517R4R5_9PLAN</name>
<dbReference type="InterPro" id="IPR051214">
    <property type="entry name" value="GH32_Enzymes"/>
</dbReference>
<dbReference type="GO" id="GO:0005975">
    <property type="term" value="P:carbohydrate metabolic process"/>
    <property type="evidence" value="ECO:0007669"/>
    <property type="project" value="InterPro"/>
</dbReference>
<sequence length="556" mass="63023">MNRYNYFVYRLLTSNFCLLTSDTPHPPITSNLSPLMYQSLESKTMGDVDVVYHNGLYHLFHLVLPNHDFIAHAVSPDGLNWKRIQNAIFIGHPGSWDDHMLWTMHVTRDPWDKDSWRMFYTGLSSSEEGNVQRVGIARSRDLVHWKKLPSHWIPEVQGCGDEDAAEAPAMIQGGVDQDSPIPISAQSPHYESTLEEGRRWVSFRDPYFVQEGDTGHLVVAARVPHGPVIRRGCVAHYVEVAKDTFEPRPPLHHPGVYDDVEVPNIFKLGKFFYLVGSIREDAKVRYWYSESPTGPWKNFYDNVLLPGGNYAARISFDNDGPMVWNFFANDETRKKANLMPPPKRIRQAKDVQLRIEPFEGFNTRVEEVASAKEVCSIHRMTKDKNASADIDDDGKGMSLQSTSGFEAFFIDGELESFRLTADLTLDGDGKCGFLFRFDQESSSGYHLSLDLLKGVAQLRRWGVNPGGLTEHAFRFFTIQASYWRTFENKSCSVILTVMQNYIEFCIDGKVLLSCADRLYDSGSLGIYVESACLRVDNIKLERIIPPSAPTDNLAAT</sequence>
<keyword evidence="4" id="KW-0326">Glycosidase</keyword>
<evidence type="ECO:0000256" key="3">
    <source>
        <dbReference type="ARBA" id="ARBA00022801"/>
    </source>
</evidence>
<dbReference type="CDD" id="cd18609">
    <property type="entry name" value="GH32-like"/>
    <property type="match status" value="1"/>
</dbReference>
<keyword evidence="7" id="KW-1185">Reference proteome</keyword>
<evidence type="ECO:0000259" key="5">
    <source>
        <dbReference type="Pfam" id="PF00251"/>
    </source>
</evidence>
<evidence type="ECO:0000256" key="1">
    <source>
        <dbReference type="ARBA" id="ARBA00009902"/>
    </source>
</evidence>
<protein>
    <recommendedName>
        <fullName evidence="2">beta-fructofuranosidase</fullName>
        <ecNumber evidence="2">3.2.1.26</ecNumber>
    </recommendedName>
</protein>
<accession>A0A517R4R5</accession>
<evidence type="ECO:0000256" key="2">
    <source>
        <dbReference type="ARBA" id="ARBA00012758"/>
    </source>
</evidence>
<gene>
    <name evidence="6" type="ORF">Pan189_32120</name>
</gene>
<dbReference type="Pfam" id="PF00251">
    <property type="entry name" value="Glyco_hydro_32N"/>
    <property type="match status" value="1"/>
</dbReference>
<dbReference type="Gene3D" id="2.115.10.20">
    <property type="entry name" value="Glycosyl hydrolase domain, family 43"/>
    <property type="match status" value="1"/>
</dbReference>
<dbReference type="EMBL" id="CP036268">
    <property type="protein sequence ID" value="QDT38813.1"/>
    <property type="molecule type" value="Genomic_DNA"/>
</dbReference>
<dbReference type="Gene3D" id="2.60.120.560">
    <property type="entry name" value="Exo-inulinase, domain 1"/>
    <property type="match status" value="1"/>
</dbReference>
<dbReference type="GO" id="GO:0004564">
    <property type="term" value="F:beta-fructofuranosidase activity"/>
    <property type="evidence" value="ECO:0007669"/>
    <property type="project" value="UniProtKB-EC"/>
</dbReference>
<dbReference type="InterPro" id="IPR023296">
    <property type="entry name" value="Glyco_hydro_beta-prop_sf"/>
</dbReference>
<dbReference type="Proteomes" id="UP000317318">
    <property type="component" value="Chromosome"/>
</dbReference>